<dbReference type="AlphaFoldDB" id="A0A365H6C2"/>
<accession>A0A365H6C2</accession>
<protein>
    <recommendedName>
        <fullName evidence="3">Secreted protein</fullName>
    </recommendedName>
</protein>
<proteinExistence type="predicted"/>
<name>A0A365H6C2_9ACTN</name>
<dbReference type="Proteomes" id="UP000251891">
    <property type="component" value="Unassembled WGS sequence"/>
</dbReference>
<keyword evidence="2" id="KW-1185">Reference proteome</keyword>
<dbReference type="EMBL" id="QLYX01000008">
    <property type="protein sequence ID" value="RAY13793.1"/>
    <property type="molecule type" value="Genomic_DNA"/>
</dbReference>
<evidence type="ECO:0008006" key="3">
    <source>
        <dbReference type="Google" id="ProtNLM"/>
    </source>
</evidence>
<organism evidence="1 2">
    <name type="scientific">Actinomadura craniellae</name>
    <dbReference type="NCBI Taxonomy" id="2231787"/>
    <lineage>
        <taxon>Bacteria</taxon>
        <taxon>Bacillati</taxon>
        <taxon>Actinomycetota</taxon>
        <taxon>Actinomycetes</taxon>
        <taxon>Streptosporangiales</taxon>
        <taxon>Thermomonosporaceae</taxon>
        <taxon>Actinomadura</taxon>
    </lineage>
</organism>
<dbReference type="Pfam" id="PF18143">
    <property type="entry name" value="HAD_SAK_2"/>
    <property type="match status" value="1"/>
</dbReference>
<gene>
    <name evidence="1" type="ORF">DPM19_19265</name>
</gene>
<evidence type="ECO:0000313" key="1">
    <source>
        <dbReference type="EMBL" id="RAY13793.1"/>
    </source>
</evidence>
<comment type="caution">
    <text evidence="1">The sequence shown here is derived from an EMBL/GenBank/DDBJ whole genome shotgun (WGS) entry which is preliminary data.</text>
</comment>
<evidence type="ECO:0000313" key="2">
    <source>
        <dbReference type="Proteomes" id="UP000251891"/>
    </source>
</evidence>
<sequence length="166" mass="18768">MGEAGRNRPLFFLDVDGPLLPFGDGSQRDPSGTGPTVHLARLDPRVGLRLAALPCDLVWATTWEDEANTVIAPRIGLPRLPVVNWPEPAIEDEREDQWFGLCWKTRPLVTWANRRPFIWVDDEITDADQDWVSAHHPGRALLHRVPPARGLTDADFTTLDHWLREA</sequence>
<reference evidence="1 2" key="1">
    <citation type="submission" date="2018-06" db="EMBL/GenBank/DDBJ databases">
        <title>Actinomadura craniellae sp. nov. isolated from marine sponge Craniella sp.</title>
        <authorList>
            <person name="Li L."/>
            <person name="Xu Q.H."/>
            <person name="Lin H.W."/>
            <person name="Lu Y.H."/>
        </authorList>
    </citation>
    <scope>NUCLEOTIDE SEQUENCE [LARGE SCALE GENOMIC DNA]</scope>
    <source>
        <strain evidence="1 2">LHW63021</strain>
    </source>
</reference>